<dbReference type="SUPFAM" id="SSF51735">
    <property type="entry name" value="NAD(P)-binding Rossmann-fold domains"/>
    <property type="match status" value="1"/>
</dbReference>
<dbReference type="InterPro" id="IPR036291">
    <property type="entry name" value="NAD(P)-bd_dom_sf"/>
</dbReference>
<dbReference type="PRINTS" id="PR00335">
    <property type="entry name" value="KUPTAKETRKA"/>
</dbReference>
<keyword evidence="5" id="KW-0520">NAD</keyword>
<dbReference type="InterPro" id="IPR006036">
    <property type="entry name" value="K_uptake_TrkA"/>
</dbReference>
<dbReference type="InterPro" id="IPR003148">
    <property type="entry name" value="RCK_N"/>
</dbReference>
<protein>
    <recommendedName>
        <fullName evidence="1">Trk system potassium uptake protein TrkA</fullName>
    </recommendedName>
</protein>
<keyword evidence="4" id="KW-0630">Potassium</keyword>
<evidence type="ECO:0000256" key="1">
    <source>
        <dbReference type="ARBA" id="ARBA00017378"/>
    </source>
</evidence>
<keyword evidence="2" id="KW-0813">Transport</keyword>
<dbReference type="AlphaFoldDB" id="A0A6J4VG58"/>
<dbReference type="InterPro" id="IPR006037">
    <property type="entry name" value="RCK_C"/>
</dbReference>
<evidence type="ECO:0000256" key="6">
    <source>
        <dbReference type="ARBA" id="ARBA00023065"/>
    </source>
</evidence>
<keyword evidence="3" id="KW-0633">Potassium transport</keyword>
<evidence type="ECO:0000256" key="2">
    <source>
        <dbReference type="ARBA" id="ARBA00022448"/>
    </source>
</evidence>
<dbReference type="Pfam" id="PF02080">
    <property type="entry name" value="TrkA_C"/>
    <property type="match status" value="1"/>
</dbReference>
<gene>
    <name evidence="9" type="ORF">AVDCRST_MAG49-4431</name>
</gene>
<feature type="domain" description="RCK N-terminal" evidence="7">
    <location>
        <begin position="1"/>
        <end position="117"/>
    </location>
</feature>
<dbReference type="GO" id="GO:0005886">
    <property type="term" value="C:plasma membrane"/>
    <property type="evidence" value="ECO:0007669"/>
    <property type="project" value="InterPro"/>
</dbReference>
<dbReference type="Gene3D" id="3.40.50.720">
    <property type="entry name" value="NAD(P)-binding Rossmann-like Domain"/>
    <property type="match status" value="1"/>
</dbReference>
<dbReference type="PROSITE" id="PS51202">
    <property type="entry name" value="RCK_C"/>
    <property type="match status" value="1"/>
</dbReference>
<evidence type="ECO:0000259" key="8">
    <source>
        <dbReference type="PROSITE" id="PS51202"/>
    </source>
</evidence>
<keyword evidence="6" id="KW-0406">Ion transport</keyword>
<evidence type="ECO:0000256" key="4">
    <source>
        <dbReference type="ARBA" id="ARBA00022958"/>
    </source>
</evidence>
<dbReference type="PANTHER" id="PTHR43833:SF5">
    <property type="entry name" value="TRK SYSTEM POTASSIUM UPTAKE PROTEIN TRKA"/>
    <property type="match status" value="1"/>
</dbReference>
<dbReference type="PROSITE" id="PS51201">
    <property type="entry name" value="RCK_N"/>
    <property type="match status" value="1"/>
</dbReference>
<dbReference type="GO" id="GO:0015079">
    <property type="term" value="F:potassium ion transmembrane transporter activity"/>
    <property type="evidence" value="ECO:0007669"/>
    <property type="project" value="InterPro"/>
</dbReference>
<dbReference type="EMBL" id="CADCWG010000316">
    <property type="protein sequence ID" value="CAA9577994.1"/>
    <property type="molecule type" value="Genomic_DNA"/>
</dbReference>
<proteinExistence type="predicted"/>
<dbReference type="SUPFAM" id="SSF116726">
    <property type="entry name" value="TrkA C-terminal domain-like"/>
    <property type="match status" value="1"/>
</dbReference>
<evidence type="ECO:0000313" key="9">
    <source>
        <dbReference type="EMBL" id="CAA9577994.1"/>
    </source>
</evidence>
<sequence length="220" mass="23670">MYIIVVGGGKVGYYLTKTLLEEGHEVLLIERSTDKVETFVEHFGAVVIAGDGAEAATLAAAGAARADVVIAVTGEDEDNLVVCQTARQKFHVGRTIARVNNPKNEHLFRLLGIDVTVSQTNYILNLIEQAIPERSFVHVLNLRHADLAIVEARIAASSVVAHKAIGEVALPVDCVIAAVARGAHLIIPTPATELEPGDDVIAVTRPEQEDELRRLLCIEC</sequence>
<accession>A0A6J4VG58</accession>
<evidence type="ECO:0000259" key="7">
    <source>
        <dbReference type="PROSITE" id="PS51201"/>
    </source>
</evidence>
<dbReference type="InterPro" id="IPR036721">
    <property type="entry name" value="RCK_C_sf"/>
</dbReference>
<evidence type="ECO:0000256" key="5">
    <source>
        <dbReference type="ARBA" id="ARBA00023027"/>
    </source>
</evidence>
<name>A0A6J4VG58_9BACT</name>
<organism evidence="9">
    <name type="scientific">uncultured Thermomicrobiales bacterium</name>
    <dbReference type="NCBI Taxonomy" id="1645740"/>
    <lineage>
        <taxon>Bacteria</taxon>
        <taxon>Pseudomonadati</taxon>
        <taxon>Thermomicrobiota</taxon>
        <taxon>Thermomicrobia</taxon>
        <taxon>Thermomicrobiales</taxon>
        <taxon>environmental samples</taxon>
    </lineage>
</organism>
<dbReference type="Pfam" id="PF02254">
    <property type="entry name" value="TrkA_N"/>
    <property type="match status" value="1"/>
</dbReference>
<reference evidence="9" key="1">
    <citation type="submission" date="2020-02" db="EMBL/GenBank/DDBJ databases">
        <authorList>
            <person name="Meier V. D."/>
        </authorList>
    </citation>
    <scope>NUCLEOTIDE SEQUENCE</scope>
    <source>
        <strain evidence="9">AVDCRST_MAG49</strain>
    </source>
</reference>
<dbReference type="Gene3D" id="3.30.70.1450">
    <property type="entry name" value="Regulator of K+ conductance, C-terminal domain"/>
    <property type="match status" value="1"/>
</dbReference>
<dbReference type="InterPro" id="IPR050721">
    <property type="entry name" value="Trk_Ktr_HKT_K-transport"/>
</dbReference>
<evidence type="ECO:0000256" key="3">
    <source>
        <dbReference type="ARBA" id="ARBA00022538"/>
    </source>
</evidence>
<feature type="domain" description="RCK C-terminal" evidence="8">
    <location>
        <begin position="137"/>
        <end position="218"/>
    </location>
</feature>
<dbReference type="PANTHER" id="PTHR43833">
    <property type="entry name" value="POTASSIUM CHANNEL PROTEIN 2-RELATED-RELATED"/>
    <property type="match status" value="1"/>
</dbReference>